<dbReference type="GO" id="GO:0016791">
    <property type="term" value="F:phosphatase activity"/>
    <property type="evidence" value="ECO:0007669"/>
    <property type="project" value="TreeGrafter"/>
</dbReference>
<dbReference type="Proteomes" id="UP000028525">
    <property type="component" value="Unassembled WGS sequence"/>
</dbReference>
<dbReference type="Pfam" id="PF00300">
    <property type="entry name" value="His_Phos_1"/>
    <property type="match status" value="1"/>
</dbReference>
<evidence type="ECO:0000313" key="3">
    <source>
        <dbReference type="EMBL" id="KEZ89708.1"/>
    </source>
</evidence>
<dbReference type="InterPro" id="IPR050275">
    <property type="entry name" value="PGM_Phosphatase"/>
</dbReference>
<keyword evidence="4" id="KW-1185">Reference proteome</keyword>
<dbReference type="GO" id="GO:0005737">
    <property type="term" value="C:cytoplasm"/>
    <property type="evidence" value="ECO:0007669"/>
    <property type="project" value="TreeGrafter"/>
</dbReference>
<feature type="binding site" evidence="2">
    <location>
        <position position="52"/>
    </location>
    <ligand>
        <name>substrate</name>
    </ligand>
</feature>
<protein>
    <submittedName>
        <fullName evidence="3">Phosphoglycerate kinase</fullName>
    </submittedName>
</protein>
<dbReference type="Gene3D" id="3.40.50.1240">
    <property type="entry name" value="Phosphoglycerate mutase-like"/>
    <property type="match status" value="1"/>
</dbReference>
<dbReference type="PANTHER" id="PTHR48100:SF1">
    <property type="entry name" value="HISTIDINE PHOSPHATASE FAMILY PROTEIN-RELATED"/>
    <property type="match status" value="1"/>
</dbReference>
<reference evidence="3 4" key="1">
    <citation type="submission" date="2014-07" db="EMBL/GenBank/DDBJ databases">
        <title>Draft genome of Clostridium celerecrescens 152B isolated from sediments associated with methane hydrate from Krishna Godavari basin.</title>
        <authorList>
            <person name="Honkalas V.S."/>
            <person name="Dabir A.P."/>
            <person name="Arora P."/>
            <person name="Dhakephalkar P.K."/>
        </authorList>
    </citation>
    <scope>NUCLEOTIDE SEQUENCE [LARGE SCALE GENOMIC DNA]</scope>
    <source>
        <strain evidence="3 4">152B</strain>
    </source>
</reference>
<organism evidence="3 4">
    <name type="scientific">Lacrimispora celerecrescens</name>
    <dbReference type="NCBI Taxonomy" id="29354"/>
    <lineage>
        <taxon>Bacteria</taxon>
        <taxon>Bacillati</taxon>
        <taxon>Bacillota</taxon>
        <taxon>Clostridia</taxon>
        <taxon>Lachnospirales</taxon>
        <taxon>Lachnospiraceae</taxon>
        <taxon>Lacrimispora</taxon>
    </lineage>
</organism>
<name>A0A084JL74_9FIRM</name>
<evidence type="ECO:0000256" key="2">
    <source>
        <dbReference type="PIRSR" id="PIRSR613078-2"/>
    </source>
</evidence>
<dbReference type="CDD" id="cd07067">
    <property type="entry name" value="HP_PGM_like"/>
    <property type="match status" value="1"/>
</dbReference>
<dbReference type="GO" id="GO:0016301">
    <property type="term" value="F:kinase activity"/>
    <property type="evidence" value="ECO:0007669"/>
    <property type="project" value="UniProtKB-KW"/>
</dbReference>
<dbReference type="EMBL" id="JPME01000015">
    <property type="protein sequence ID" value="KEZ89708.1"/>
    <property type="molecule type" value="Genomic_DNA"/>
</dbReference>
<comment type="caution">
    <text evidence="3">The sequence shown here is derived from an EMBL/GenBank/DDBJ whole genome shotgun (WGS) entry which is preliminary data.</text>
</comment>
<dbReference type="STRING" id="29354.IO98_13585"/>
<gene>
    <name evidence="3" type="ORF">IO98_13585</name>
</gene>
<keyword evidence="3" id="KW-0418">Kinase</keyword>
<feature type="active site" description="Tele-phosphohistidine intermediate" evidence="1">
    <location>
        <position position="8"/>
    </location>
</feature>
<dbReference type="SMART" id="SM00855">
    <property type="entry name" value="PGAM"/>
    <property type="match status" value="1"/>
</dbReference>
<dbReference type="SUPFAM" id="SSF53254">
    <property type="entry name" value="Phosphoglycerate mutase-like"/>
    <property type="match status" value="1"/>
</dbReference>
<proteinExistence type="predicted"/>
<feature type="active site" description="Proton donor/acceptor" evidence="1">
    <location>
        <position position="76"/>
    </location>
</feature>
<evidence type="ECO:0000313" key="4">
    <source>
        <dbReference type="Proteomes" id="UP000028525"/>
    </source>
</evidence>
<dbReference type="OrthoDB" id="7925971at2"/>
<accession>A0A084JL74</accession>
<dbReference type="AlphaFoldDB" id="A0A084JL74"/>
<dbReference type="InterPro" id="IPR029033">
    <property type="entry name" value="His_PPase_superfam"/>
</dbReference>
<sequence>MNIYLIRHGRQSSKLCNINVDLSEAGRRQSALVGERLACAGIEAVYSSHLIRAVETAREANRYWNAKHIIRQELREISFGDMEGMSDEEIAVNFRDFKKEQERLEHDNPYPGGECAGDVMKRAIPVLEEIAAGGYQNVAVVTHGGVIRTVTSALLHMEPKYYRLLGNSLENCSITEVHWNEKTGRFLMERFNDYAHLEPYPELLRASWVDAEN</sequence>
<dbReference type="RefSeq" id="WP_038281792.1">
    <property type="nucleotide sequence ID" value="NZ_JPME01000015.1"/>
</dbReference>
<evidence type="ECO:0000256" key="1">
    <source>
        <dbReference type="PIRSR" id="PIRSR613078-1"/>
    </source>
</evidence>
<dbReference type="InterPro" id="IPR013078">
    <property type="entry name" value="His_Pase_superF_clade-1"/>
</dbReference>
<dbReference type="PANTHER" id="PTHR48100">
    <property type="entry name" value="BROAD-SPECIFICITY PHOSPHATASE YOR283W-RELATED"/>
    <property type="match status" value="1"/>
</dbReference>
<keyword evidence="3" id="KW-0808">Transferase</keyword>